<feature type="region of interest" description="Disordered" evidence="1">
    <location>
        <begin position="635"/>
        <end position="682"/>
    </location>
</feature>
<accession>A0A812Q7T4</accession>
<sequence>MSRIIRPIDVLCEEERLRRLSERMAYDSGDGAEHARQRRARTLVEEMSLLGSQLRSKSIEDRRSNAVEALEAGLEARRKATLHDISAGAKKETKKEAEVPSSPQVEDGDHDLQSKLSDALERITVRAVVGLRGLTEVPEPVEAVVVAVLQLVNCEYSGLDSEPVPSPATWEEARRVLLKPGHFVSALRKFPFALQRGQILDKEVARAEQALDSLPSAGAGLSDVHEAALHLYDWLATALDFAAWLRERQGAKCVARHSTDADEPKPSMPSKPVPQQVDTAYPRSAPGSPGSPDFKPSKPAPAPSSERPDAADTFPGHLRNLRKPRTMPRNAQPEQPPRAHKGSPSPTRRPSRPSPGTTAPNETGRSVWSSTSISSTASMSTSPCSSRSTLPSWSGLATSKPAHAPRVAGTSPQRGSSSPRISTAKPSSSARLATSSAKSPVPHTRSAVRAATSPQPKLKPRDDAEAGQPRALRESSAPLSSHVSSQSSALAGLPTAEDFAAMRTQLDQEKREVRQIKSLESQLKWGLQREERRQTEEERREEARQIMEWRDRQAREMKDYVEEKGREQRIQELLQSKEYQMFKREWKQAVRKEEIERIKVQLAEGMDNAHWKLELQRAMEMDRQLALQEIMESQQEMKEIREKERQREKAVQLQDSRISPLPGKRDHSPTSAANSSRHTVRE</sequence>
<feature type="region of interest" description="Disordered" evidence="1">
    <location>
        <begin position="83"/>
        <end position="110"/>
    </location>
</feature>
<evidence type="ECO:0000313" key="3">
    <source>
        <dbReference type="Proteomes" id="UP000604046"/>
    </source>
</evidence>
<proteinExistence type="predicted"/>
<evidence type="ECO:0000313" key="2">
    <source>
        <dbReference type="EMBL" id="CAE7367624.1"/>
    </source>
</evidence>
<organism evidence="2 3">
    <name type="scientific">Symbiodinium natans</name>
    <dbReference type="NCBI Taxonomy" id="878477"/>
    <lineage>
        <taxon>Eukaryota</taxon>
        <taxon>Sar</taxon>
        <taxon>Alveolata</taxon>
        <taxon>Dinophyceae</taxon>
        <taxon>Suessiales</taxon>
        <taxon>Symbiodiniaceae</taxon>
        <taxon>Symbiodinium</taxon>
    </lineage>
</organism>
<feature type="compositionally biased region" description="Low complexity" evidence="1">
    <location>
        <begin position="342"/>
        <end position="358"/>
    </location>
</feature>
<feature type="compositionally biased region" description="Polar residues" evidence="1">
    <location>
        <begin position="410"/>
        <end position="438"/>
    </location>
</feature>
<feature type="compositionally biased region" description="Low complexity" evidence="1">
    <location>
        <begin position="475"/>
        <end position="488"/>
    </location>
</feature>
<reference evidence="2" key="1">
    <citation type="submission" date="2021-02" db="EMBL/GenBank/DDBJ databases">
        <authorList>
            <person name="Dougan E. K."/>
            <person name="Rhodes N."/>
            <person name="Thang M."/>
            <person name="Chan C."/>
        </authorList>
    </citation>
    <scope>NUCLEOTIDE SEQUENCE</scope>
</reference>
<keyword evidence="3" id="KW-1185">Reference proteome</keyword>
<dbReference type="AlphaFoldDB" id="A0A812Q7T4"/>
<feature type="region of interest" description="Disordered" evidence="1">
    <location>
        <begin position="255"/>
        <end position="496"/>
    </location>
</feature>
<dbReference type="EMBL" id="CAJNDS010002196">
    <property type="protein sequence ID" value="CAE7367624.1"/>
    <property type="molecule type" value="Genomic_DNA"/>
</dbReference>
<dbReference type="Proteomes" id="UP000604046">
    <property type="component" value="Unassembled WGS sequence"/>
</dbReference>
<gene>
    <name evidence="2" type="ORF">SNAT2548_LOCUS19988</name>
</gene>
<dbReference type="OrthoDB" id="442358at2759"/>
<protein>
    <submittedName>
        <fullName evidence="2">Uncharacterized protein</fullName>
    </submittedName>
</protein>
<feature type="compositionally biased region" description="Basic and acidic residues" evidence="1">
    <location>
        <begin position="89"/>
        <end position="98"/>
    </location>
</feature>
<feature type="compositionally biased region" description="Low complexity" evidence="1">
    <location>
        <begin position="366"/>
        <end position="394"/>
    </location>
</feature>
<name>A0A812Q7T4_9DINO</name>
<feature type="compositionally biased region" description="Polar residues" evidence="1">
    <location>
        <begin position="669"/>
        <end position="682"/>
    </location>
</feature>
<comment type="caution">
    <text evidence="2">The sequence shown here is derived from an EMBL/GenBank/DDBJ whole genome shotgun (WGS) entry which is preliminary data.</text>
</comment>
<feature type="compositionally biased region" description="Basic and acidic residues" evidence="1">
    <location>
        <begin position="635"/>
        <end position="650"/>
    </location>
</feature>
<evidence type="ECO:0000256" key="1">
    <source>
        <dbReference type="SAM" id="MobiDB-lite"/>
    </source>
</evidence>